<protein>
    <recommendedName>
        <fullName evidence="12 13">DNA primase</fullName>
        <ecNumber evidence="12">2.7.7.101</ecNumber>
    </recommendedName>
</protein>
<evidence type="ECO:0000256" key="11">
    <source>
        <dbReference type="ARBA" id="ARBA00023163"/>
    </source>
</evidence>
<dbReference type="AlphaFoldDB" id="A0A517YW56"/>
<keyword evidence="8 12" id="KW-0862">Zinc</keyword>
<evidence type="ECO:0000256" key="15">
    <source>
        <dbReference type="SAM" id="MobiDB-lite"/>
    </source>
</evidence>
<evidence type="ECO:0000256" key="3">
    <source>
        <dbReference type="ARBA" id="ARBA00022679"/>
    </source>
</evidence>
<evidence type="ECO:0000256" key="10">
    <source>
        <dbReference type="ARBA" id="ARBA00023125"/>
    </source>
</evidence>
<evidence type="ECO:0000256" key="1">
    <source>
        <dbReference type="ARBA" id="ARBA00022478"/>
    </source>
</evidence>
<keyword evidence="10 12" id="KW-0238">DNA-binding</keyword>
<dbReference type="GO" id="GO:0000428">
    <property type="term" value="C:DNA-directed RNA polymerase complex"/>
    <property type="evidence" value="ECO:0007669"/>
    <property type="project" value="UniProtKB-KW"/>
</dbReference>
<keyword evidence="1 12" id="KW-0240">DNA-directed RNA polymerase</keyword>
<dbReference type="InterPro" id="IPR050219">
    <property type="entry name" value="DnaG_primase"/>
</dbReference>
<keyword evidence="4 12" id="KW-0548">Nucleotidyltransferase</keyword>
<evidence type="ECO:0000256" key="2">
    <source>
        <dbReference type="ARBA" id="ARBA00022515"/>
    </source>
</evidence>
<comment type="subunit">
    <text evidence="12">Monomer. Interacts with DnaB.</text>
</comment>
<dbReference type="Pfam" id="PF01807">
    <property type="entry name" value="Zn_ribbon_DnaG"/>
    <property type="match status" value="1"/>
</dbReference>
<dbReference type="EC" id="2.7.7.101" evidence="12"/>
<evidence type="ECO:0000256" key="9">
    <source>
        <dbReference type="ARBA" id="ARBA00022842"/>
    </source>
</evidence>
<comment type="function">
    <text evidence="12 13">RNA polymerase that catalyzes the synthesis of short RNA molecules used as primers for DNA polymerase during DNA replication.</text>
</comment>
<dbReference type="InterPro" id="IPR013264">
    <property type="entry name" value="DNAG_N"/>
</dbReference>
<evidence type="ECO:0000259" key="16">
    <source>
        <dbReference type="PROSITE" id="PS50880"/>
    </source>
</evidence>
<dbReference type="PANTHER" id="PTHR30313:SF2">
    <property type="entry name" value="DNA PRIMASE"/>
    <property type="match status" value="1"/>
</dbReference>
<dbReference type="Pfam" id="PF08275">
    <property type="entry name" value="DNAG_N"/>
    <property type="match status" value="1"/>
</dbReference>
<evidence type="ECO:0000256" key="12">
    <source>
        <dbReference type="HAMAP-Rule" id="MF_00974"/>
    </source>
</evidence>
<comment type="domain">
    <text evidence="12">Contains an N-terminal zinc-binding domain, a central core domain that contains the primase activity, and a C-terminal DnaB-binding domain.</text>
</comment>
<comment type="similarity">
    <text evidence="12 13">Belongs to the DnaG primase family.</text>
</comment>
<dbReference type="Gene3D" id="3.90.980.10">
    <property type="entry name" value="DNA primase, catalytic core, N-terminal domain"/>
    <property type="match status" value="1"/>
</dbReference>
<dbReference type="Gene3D" id="3.40.1360.10">
    <property type="match status" value="1"/>
</dbReference>
<dbReference type="InterPro" id="IPR006295">
    <property type="entry name" value="DNA_primase_DnaG"/>
</dbReference>
<dbReference type="KEGG" id="pcor:KS4_25300"/>
<evidence type="ECO:0000256" key="6">
    <source>
        <dbReference type="ARBA" id="ARBA00022723"/>
    </source>
</evidence>
<organism evidence="17 18">
    <name type="scientific">Poriferisphaera corsica</name>
    <dbReference type="NCBI Taxonomy" id="2528020"/>
    <lineage>
        <taxon>Bacteria</taxon>
        <taxon>Pseudomonadati</taxon>
        <taxon>Planctomycetota</taxon>
        <taxon>Phycisphaerae</taxon>
        <taxon>Phycisphaerales</taxon>
        <taxon>Phycisphaeraceae</taxon>
        <taxon>Poriferisphaera</taxon>
    </lineage>
</organism>
<keyword evidence="9" id="KW-0460">Magnesium</keyword>
<dbReference type="EMBL" id="CP036425">
    <property type="protein sequence ID" value="QDU34460.1"/>
    <property type="molecule type" value="Genomic_DNA"/>
</dbReference>
<name>A0A517YW56_9BACT</name>
<evidence type="ECO:0000256" key="4">
    <source>
        <dbReference type="ARBA" id="ARBA00022695"/>
    </source>
</evidence>
<feature type="domain" description="Toprim" evidence="16">
    <location>
        <begin position="259"/>
        <end position="338"/>
    </location>
</feature>
<evidence type="ECO:0000256" key="7">
    <source>
        <dbReference type="ARBA" id="ARBA00022771"/>
    </source>
</evidence>
<dbReference type="InterPro" id="IPR002694">
    <property type="entry name" value="Znf_CHC2"/>
</dbReference>
<dbReference type="GO" id="GO:0008270">
    <property type="term" value="F:zinc ion binding"/>
    <property type="evidence" value="ECO:0007669"/>
    <property type="project" value="UniProtKB-UniRule"/>
</dbReference>
<dbReference type="HAMAP" id="MF_00974">
    <property type="entry name" value="DNA_primase_DnaG"/>
    <property type="match status" value="1"/>
</dbReference>
<evidence type="ECO:0000256" key="5">
    <source>
        <dbReference type="ARBA" id="ARBA00022705"/>
    </source>
</evidence>
<dbReference type="FunFam" id="3.90.580.10:FF:000001">
    <property type="entry name" value="DNA primase"/>
    <property type="match status" value="1"/>
</dbReference>
<dbReference type="InterPro" id="IPR037068">
    <property type="entry name" value="DNA_primase_core_N_sf"/>
</dbReference>
<accession>A0A517YW56</accession>
<evidence type="ECO:0000256" key="8">
    <source>
        <dbReference type="ARBA" id="ARBA00022833"/>
    </source>
</evidence>
<dbReference type="PROSITE" id="PS50880">
    <property type="entry name" value="TOPRIM"/>
    <property type="match status" value="1"/>
</dbReference>
<evidence type="ECO:0000313" key="18">
    <source>
        <dbReference type="Proteomes" id="UP000317369"/>
    </source>
</evidence>
<evidence type="ECO:0000313" key="17">
    <source>
        <dbReference type="EMBL" id="QDU34460.1"/>
    </source>
</evidence>
<dbReference type="Gene3D" id="3.90.580.10">
    <property type="entry name" value="Zinc finger, CHC2-type domain"/>
    <property type="match status" value="1"/>
</dbReference>
<dbReference type="InterPro" id="IPR006171">
    <property type="entry name" value="TOPRIM_dom"/>
</dbReference>
<dbReference type="GO" id="GO:0003899">
    <property type="term" value="F:DNA-directed RNA polymerase activity"/>
    <property type="evidence" value="ECO:0007669"/>
    <property type="project" value="UniProtKB-UniRule"/>
</dbReference>
<dbReference type="SUPFAM" id="SSF57783">
    <property type="entry name" value="Zinc beta-ribbon"/>
    <property type="match status" value="1"/>
</dbReference>
<dbReference type="Gene3D" id="1.10.860.10">
    <property type="entry name" value="DNAb Helicase, Chain A"/>
    <property type="match status" value="1"/>
</dbReference>
<dbReference type="SUPFAM" id="SSF56731">
    <property type="entry name" value="DNA primase core"/>
    <property type="match status" value="1"/>
</dbReference>
<dbReference type="InterPro" id="IPR036977">
    <property type="entry name" value="DNA_primase_Znf_CHC2"/>
</dbReference>
<dbReference type="GO" id="GO:1990077">
    <property type="term" value="C:primosome complex"/>
    <property type="evidence" value="ECO:0007669"/>
    <property type="project" value="UniProtKB-KW"/>
</dbReference>
<dbReference type="Proteomes" id="UP000317369">
    <property type="component" value="Chromosome"/>
</dbReference>
<evidence type="ECO:0000256" key="14">
    <source>
        <dbReference type="PIRSR" id="PIRSR002811-1"/>
    </source>
</evidence>
<dbReference type="PIRSF" id="PIRSF002811">
    <property type="entry name" value="DnaG"/>
    <property type="match status" value="1"/>
</dbReference>
<dbReference type="InterPro" id="IPR034151">
    <property type="entry name" value="TOPRIM_DnaG_bac"/>
</dbReference>
<keyword evidence="2 12" id="KW-0639">Primosome</keyword>
<keyword evidence="5 12" id="KW-0235">DNA replication</keyword>
<feature type="region of interest" description="Disordered" evidence="15">
    <location>
        <begin position="620"/>
        <end position="639"/>
    </location>
</feature>
<keyword evidence="18" id="KW-1185">Reference proteome</keyword>
<dbReference type="Pfam" id="PF13155">
    <property type="entry name" value="Toprim_2"/>
    <property type="match status" value="1"/>
</dbReference>
<dbReference type="GO" id="GO:0005737">
    <property type="term" value="C:cytoplasm"/>
    <property type="evidence" value="ECO:0007669"/>
    <property type="project" value="TreeGrafter"/>
</dbReference>
<gene>
    <name evidence="12 17" type="primary">dnaG</name>
    <name evidence="17" type="ORF">KS4_25300</name>
</gene>
<reference evidence="17 18" key="1">
    <citation type="submission" date="2019-02" db="EMBL/GenBank/DDBJ databases">
        <title>Deep-cultivation of Planctomycetes and their phenomic and genomic characterization uncovers novel biology.</title>
        <authorList>
            <person name="Wiegand S."/>
            <person name="Jogler M."/>
            <person name="Boedeker C."/>
            <person name="Pinto D."/>
            <person name="Vollmers J."/>
            <person name="Rivas-Marin E."/>
            <person name="Kohn T."/>
            <person name="Peeters S.H."/>
            <person name="Heuer A."/>
            <person name="Rast P."/>
            <person name="Oberbeckmann S."/>
            <person name="Bunk B."/>
            <person name="Jeske O."/>
            <person name="Meyerdierks A."/>
            <person name="Storesund J.E."/>
            <person name="Kallscheuer N."/>
            <person name="Luecker S."/>
            <person name="Lage O.M."/>
            <person name="Pohl T."/>
            <person name="Merkel B.J."/>
            <person name="Hornburger P."/>
            <person name="Mueller R.-W."/>
            <person name="Bruemmer F."/>
            <person name="Labrenz M."/>
            <person name="Spormann A.M."/>
            <person name="Op den Camp H."/>
            <person name="Overmann J."/>
            <person name="Amann R."/>
            <person name="Jetten M.S.M."/>
            <person name="Mascher T."/>
            <person name="Medema M.H."/>
            <person name="Devos D.P."/>
            <person name="Kaster A.-K."/>
            <person name="Ovreas L."/>
            <person name="Rohde M."/>
            <person name="Galperin M.Y."/>
            <person name="Jogler C."/>
        </authorList>
    </citation>
    <scope>NUCLEOTIDE SEQUENCE [LARGE SCALE GENOMIC DNA]</scope>
    <source>
        <strain evidence="17 18">KS4</strain>
    </source>
</reference>
<sequence>MVIREDQKLEVQAATDIVRLIGEQVQLRPKGREFACLCPFHEDKNPSMFVSPQKQIYKCFSCGAGGDVFTFVMNYHKMSFPEALEHLAERAGIELTREKMTKQQMEAKGERQLIGEANEIAVKFFRAMYGHERHGAVGREYVGKREISDEMMEVFGVGVSVDAWDGLAQVIAKRGWDVRGFELAGLVGRRQDGSLYDRMRHRLIFPIFDAIGRPIAFGGRKLREEDEPKYLNSPETKLFNKSRTLYGLHAAKKPIIDSRTAVIVEGYTDVIACHQAGAKNVVATLGTALTREHAGELRRYAEKVVLIFDADEAGQKAADRAAEVFLTGEIDVAIAVLPNGHDPDSLMKEEGGREKWDGFVTGAEDALSFLFSRLKEQMAGNDTVTGRERIAEGFIDRMVQMGLGKTGAIRRALVIRQMAGLLGMSEEAVGQLISAKAARVEQYRRPRGEEMGGLNGGESAYAGEGSGVGEYTEKRVGNQVAGREMGHKLKSVREAERQVMGCLIREHGLFHESVQMGDEQAGIYEVVFDEAILPAEMEEQQHRMLYQEIYDRLSEGQELSVTSLIADLASGGREDLVRLVTEIEMELDRYGIGDGDEVREMFHEAVKKIVSRRREKEYEEQRRHLQAEGRAGSQTEEDKLRLMNALVENRRMNPSPVRIARVRRD</sequence>
<keyword evidence="7 12" id="KW-0863">Zinc-finger</keyword>
<comment type="catalytic activity">
    <reaction evidence="12">
        <text>ssDNA + n NTP = ssDNA/pppN(pN)n-1 hybrid + (n-1) diphosphate.</text>
        <dbReference type="EC" id="2.7.7.101"/>
    </reaction>
</comment>
<feature type="zinc finger region" description="CHC2-type" evidence="12 14">
    <location>
        <begin position="38"/>
        <end position="62"/>
    </location>
</feature>
<proteinExistence type="inferred from homology"/>
<dbReference type="InterPro" id="IPR030846">
    <property type="entry name" value="DnaG_bac"/>
</dbReference>
<keyword evidence="6 12" id="KW-0479">Metal-binding</keyword>
<dbReference type="SMART" id="SM00493">
    <property type="entry name" value="TOPRIM"/>
    <property type="match status" value="1"/>
</dbReference>
<comment type="cofactor">
    <cofactor evidence="12 13 14">
        <name>Zn(2+)</name>
        <dbReference type="ChEBI" id="CHEBI:29105"/>
    </cofactor>
    <text evidence="12 13 14">Binds 1 zinc ion per monomer.</text>
</comment>
<dbReference type="FunFam" id="3.40.1360.10:FF:000002">
    <property type="entry name" value="DNA primase"/>
    <property type="match status" value="1"/>
</dbReference>
<dbReference type="SMART" id="SM00400">
    <property type="entry name" value="ZnF_CHCC"/>
    <property type="match status" value="1"/>
</dbReference>
<dbReference type="InterPro" id="IPR016136">
    <property type="entry name" value="DNA_helicase_N/primase_C"/>
</dbReference>
<dbReference type="GO" id="GO:0006269">
    <property type="term" value="P:DNA replication, synthesis of primer"/>
    <property type="evidence" value="ECO:0007669"/>
    <property type="project" value="UniProtKB-UniRule"/>
</dbReference>
<dbReference type="GO" id="GO:0003677">
    <property type="term" value="F:DNA binding"/>
    <property type="evidence" value="ECO:0007669"/>
    <property type="project" value="UniProtKB-KW"/>
</dbReference>
<keyword evidence="11 12" id="KW-0804">Transcription</keyword>
<dbReference type="CDD" id="cd03364">
    <property type="entry name" value="TOPRIM_DnaG_primases"/>
    <property type="match status" value="1"/>
</dbReference>
<dbReference type="PANTHER" id="PTHR30313">
    <property type="entry name" value="DNA PRIMASE"/>
    <property type="match status" value="1"/>
</dbReference>
<keyword evidence="3 12" id="KW-0808">Transferase</keyword>
<dbReference type="NCBIfam" id="TIGR01391">
    <property type="entry name" value="dnaG"/>
    <property type="match status" value="1"/>
</dbReference>
<evidence type="ECO:0000256" key="13">
    <source>
        <dbReference type="PIRNR" id="PIRNR002811"/>
    </source>
</evidence>